<evidence type="ECO:0000256" key="6">
    <source>
        <dbReference type="PROSITE-ProRule" id="PRU00552"/>
    </source>
</evidence>
<gene>
    <name evidence="12" type="ORF">Ctob_016098</name>
</gene>
<dbReference type="GO" id="GO:0005524">
    <property type="term" value="F:ATP binding"/>
    <property type="evidence" value="ECO:0007669"/>
    <property type="project" value="UniProtKB-KW"/>
</dbReference>
<dbReference type="AlphaFoldDB" id="A0A0M0K996"/>
<dbReference type="InterPro" id="IPR001650">
    <property type="entry name" value="Helicase_C-like"/>
</dbReference>
<dbReference type="GO" id="GO:0003676">
    <property type="term" value="F:nucleic acid binding"/>
    <property type="evidence" value="ECO:0007669"/>
    <property type="project" value="InterPro"/>
</dbReference>
<dbReference type="InterPro" id="IPR000629">
    <property type="entry name" value="RNA-helicase_DEAD-box_CS"/>
</dbReference>
<comment type="similarity">
    <text evidence="7">Belongs to the DEAD box helicase family.</text>
</comment>
<feature type="compositionally biased region" description="Acidic residues" evidence="8">
    <location>
        <begin position="224"/>
        <end position="237"/>
    </location>
</feature>
<evidence type="ECO:0000256" key="8">
    <source>
        <dbReference type="SAM" id="MobiDB-lite"/>
    </source>
</evidence>
<dbReference type="PROSITE" id="PS00039">
    <property type="entry name" value="DEAD_ATP_HELICASE"/>
    <property type="match status" value="1"/>
</dbReference>
<evidence type="ECO:0000313" key="13">
    <source>
        <dbReference type="Proteomes" id="UP000037460"/>
    </source>
</evidence>
<accession>A0A0M0K996</accession>
<evidence type="ECO:0000256" key="1">
    <source>
        <dbReference type="ARBA" id="ARBA00012552"/>
    </source>
</evidence>
<name>A0A0M0K996_9EUKA</name>
<keyword evidence="3 7" id="KW-0378">Hydrolase</keyword>
<dbReference type="PROSITE" id="PS51194">
    <property type="entry name" value="HELICASE_CTER"/>
    <property type="match status" value="1"/>
</dbReference>
<keyword evidence="13" id="KW-1185">Reference proteome</keyword>
<evidence type="ECO:0000256" key="5">
    <source>
        <dbReference type="ARBA" id="ARBA00022840"/>
    </source>
</evidence>
<dbReference type="InterPro" id="IPR014001">
    <property type="entry name" value="Helicase_ATP-bd"/>
</dbReference>
<dbReference type="PANTHER" id="PTHR47958">
    <property type="entry name" value="ATP-DEPENDENT RNA HELICASE DBP3"/>
    <property type="match status" value="1"/>
</dbReference>
<dbReference type="FunFam" id="3.40.50.300:FF:000008">
    <property type="entry name" value="ATP-dependent RNA helicase RhlB"/>
    <property type="match status" value="1"/>
</dbReference>
<dbReference type="CDD" id="cd18787">
    <property type="entry name" value="SF2_C_DEAD"/>
    <property type="match status" value="1"/>
</dbReference>
<dbReference type="Proteomes" id="UP000037460">
    <property type="component" value="Unassembled WGS sequence"/>
</dbReference>
<dbReference type="InterPro" id="IPR014014">
    <property type="entry name" value="RNA_helicase_DEAD_Q_motif"/>
</dbReference>
<evidence type="ECO:0000259" key="11">
    <source>
        <dbReference type="PROSITE" id="PS51195"/>
    </source>
</evidence>
<dbReference type="PROSITE" id="PS51192">
    <property type="entry name" value="HELICASE_ATP_BIND_1"/>
    <property type="match status" value="1"/>
</dbReference>
<reference evidence="13" key="1">
    <citation type="journal article" date="2015" name="PLoS Genet.">
        <title>Genome Sequence and Transcriptome Analyses of Chrysochromulina tobin: Metabolic Tools for Enhanced Algal Fitness in the Prominent Order Prymnesiales (Haptophyceae).</title>
        <authorList>
            <person name="Hovde B.T."/>
            <person name="Deodato C.R."/>
            <person name="Hunsperger H.M."/>
            <person name="Ryken S.A."/>
            <person name="Yost W."/>
            <person name="Jha R.K."/>
            <person name="Patterson J."/>
            <person name="Monnat R.J. Jr."/>
            <person name="Barlow S.B."/>
            <person name="Starkenburg S.R."/>
            <person name="Cattolico R.A."/>
        </authorList>
    </citation>
    <scope>NUCLEOTIDE SEQUENCE</scope>
    <source>
        <strain evidence="13">CCMP291</strain>
    </source>
</reference>
<feature type="region of interest" description="Disordered" evidence="8">
    <location>
        <begin position="199"/>
        <end position="241"/>
    </location>
</feature>
<feature type="domain" description="Helicase ATP-binding" evidence="9">
    <location>
        <begin position="82"/>
        <end position="274"/>
    </location>
</feature>
<dbReference type="OrthoDB" id="196131at2759"/>
<feature type="domain" description="DEAD-box RNA helicase Q" evidence="11">
    <location>
        <begin position="51"/>
        <end position="79"/>
    </location>
</feature>
<evidence type="ECO:0000256" key="7">
    <source>
        <dbReference type="RuleBase" id="RU000492"/>
    </source>
</evidence>
<dbReference type="EC" id="3.6.4.13" evidence="1"/>
<dbReference type="Gene3D" id="3.40.50.300">
    <property type="entry name" value="P-loop containing nucleotide triphosphate hydrolases"/>
    <property type="match status" value="2"/>
</dbReference>
<organism evidence="12 13">
    <name type="scientific">Chrysochromulina tobinii</name>
    <dbReference type="NCBI Taxonomy" id="1460289"/>
    <lineage>
        <taxon>Eukaryota</taxon>
        <taxon>Haptista</taxon>
        <taxon>Haptophyta</taxon>
        <taxon>Prymnesiophyceae</taxon>
        <taxon>Prymnesiales</taxon>
        <taxon>Chrysochromulinaceae</taxon>
        <taxon>Chrysochromulina</taxon>
    </lineage>
</organism>
<evidence type="ECO:0000256" key="3">
    <source>
        <dbReference type="ARBA" id="ARBA00022801"/>
    </source>
</evidence>
<dbReference type="SMART" id="SM00490">
    <property type="entry name" value="HELICc"/>
    <property type="match status" value="1"/>
</dbReference>
<evidence type="ECO:0000313" key="12">
    <source>
        <dbReference type="EMBL" id="KOO35431.1"/>
    </source>
</evidence>
<dbReference type="SUPFAM" id="SSF52540">
    <property type="entry name" value="P-loop containing nucleoside triphosphate hydrolases"/>
    <property type="match status" value="1"/>
</dbReference>
<evidence type="ECO:0000256" key="2">
    <source>
        <dbReference type="ARBA" id="ARBA00022741"/>
    </source>
</evidence>
<sequence>MEDDEAAFREAFGPARSSGIDFGDKAKDIPVEVELPRKLRNELPPEMAPVAHFDDLACGRVLRRNLGFAGFAQPTPVQSHSMPVALAGLDVISVAQTGSGKTLAFMLPILKRLLEQIAAESEKFAFRTGLRIGLAYGGTPFGSQMRELERGCDVLIGTPGRVNDMVSRERVSLRNVEVLVLDEADRMLDMGFEPQIRSLVEEADMPSSGREGGARSSQGRGRVEEEDGFGDNDDGDEAVGGGVSIGRQTLMFSATFPKAVRAIADSFLVDPLMLKVGRVGGAATSVTQRVIRVEGRDKTDKTAELLREVPGKTIVFVNTKREADNLEYDLNALGHPSASVHGDKDQRERERALGDFKAGRIEVIIGTDVLGRGIDVPEVTHVINYDAPDEIEDYTHRIGRTGRAGHLGIATTMITGANRNLARELTQMLAASKQEVPEWLADM</sequence>
<dbReference type="GO" id="GO:0016787">
    <property type="term" value="F:hydrolase activity"/>
    <property type="evidence" value="ECO:0007669"/>
    <property type="project" value="UniProtKB-KW"/>
</dbReference>
<dbReference type="EMBL" id="JWZX01000873">
    <property type="protein sequence ID" value="KOO35431.1"/>
    <property type="molecule type" value="Genomic_DNA"/>
</dbReference>
<keyword evidence="4 7" id="KW-0347">Helicase</keyword>
<proteinExistence type="inferred from homology"/>
<dbReference type="InterPro" id="IPR011545">
    <property type="entry name" value="DEAD/DEAH_box_helicase_dom"/>
</dbReference>
<protein>
    <recommendedName>
        <fullName evidence="1">RNA helicase</fullName>
        <ecNumber evidence="1">3.6.4.13</ecNumber>
    </recommendedName>
</protein>
<dbReference type="SMART" id="SM00487">
    <property type="entry name" value="DEXDc"/>
    <property type="match status" value="1"/>
</dbReference>
<dbReference type="Pfam" id="PF00271">
    <property type="entry name" value="Helicase_C"/>
    <property type="match status" value="1"/>
</dbReference>
<feature type="domain" description="Helicase C-terminal" evidence="10">
    <location>
        <begin position="285"/>
        <end position="443"/>
    </location>
</feature>
<dbReference type="PROSITE" id="PS51195">
    <property type="entry name" value="Q_MOTIF"/>
    <property type="match status" value="1"/>
</dbReference>
<feature type="non-terminal residue" evidence="12">
    <location>
        <position position="443"/>
    </location>
</feature>
<evidence type="ECO:0000259" key="9">
    <source>
        <dbReference type="PROSITE" id="PS51192"/>
    </source>
</evidence>
<comment type="caution">
    <text evidence="12">The sequence shown here is derived from an EMBL/GenBank/DDBJ whole genome shotgun (WGS) entry which is preliminary data.</text>
</comment>
<keyword evidence="5 7" id="KW-0067">ATP-binding</keyword>
<dbReference type="InterPro" id="IPR027417">
    <property type="entry name" value="P-loop_NTPase"/>
</dbReference>
<dbReference type="Pfam" id="PF00270">
    <property type="entry name" value="DEAD"/>
    <property type="match status" value="1"/>
</dbReference>
<feature type="short sequence motif" description="Q motif" evidence="6">
    <location>
        <begin position="51"/>
        <end position="79"/>
    </location>
</feature>
<evidence type="ECO:0000259" key="10">
    <source>
        <dbReference type="PROSITE" id="PS51194"/>
    </source>
</evidence>
<dbReference type="GO" id="GO:0003724">
    <property type="term" value="F:RNA helicase activity"/>
    <property type="evidence" value="ECO:0007669"/>
    <property type="project" value="UniProtKB-EC"/>
</dbReference>
<evidence type="ECO:0000256" key="4">
    <source>
        <dbReference type="ARBA" id="ARBA00022806"/>
    </source>
</evidence>
<keyword evidence="2 7" id="KW-0547">Nucleotide-binding</keyword>